<dbReference type="EMBL" id="SJPU01000002">
    <property type="protein sequence ID" value="TWU15890.1"/>
    <property type="molecule type" value="Genomic_DNA"/>
</dbReference>
<sequence>MNFFGMLDKTTGSEMRASLDIFYFVRDAYGRWPEAGDWL</sequence>
<accession>A0A5C6BUF4</accession>
<proteinExistence type="predicted"/>
<dbReference type="Proteomes" id="UP000319908">
    <property type="component" value="Unassembled WGS sequence"/>
</dbReference>
<evidence type="ECO:0000313" key="1">
    <source>
        <dbReference type="EMBL" id="TWU15890.1"/>
    </source>
</evidence>
<keyword evidence="2" id="KW-1185">Reference proteome</keyword>
<protein>
    <submittedName>
        <fullName evidence="1">Uncharacterized protein</fullName>
    </submittedName>
</protein>
<reference evidence="1 2" key="1">
    <citation type="journal article" date="2020" name="Antonie Van Leeuwenhoek">
        <title>Rhodopirellula heiligendammensis sp. nov., Rhodopirellula pilleata sp. nov., and Rhodopirellula solitaria sp. nov. isolated from natural or artificial marine surfaces in Northern Germany and California, USA, and emended description of the genus Rhodopirellula.</title>
        <authorList>
            <person name="Kallscheuer N."/>
            <person name="Wiegand S."/>
            <person name="Jogler M."/>
            <person name="Boedeker C."/>
            <person name="Peeters S.H."/>
            <person name="Rast P."/>
            <person name="Heuer A."/>
            <person name="Jetten M.S.M."/>
            <person name="Rohde M."/>
            <person name="Jogler C."/>
        </authorList>
    </citation>
    <scope>NUCLEOTIDE SEQUENCE [LARGE SCALE GENOMIC DNA]</scope>
    <source>
        <strain evidence="1 2">Poly21</strain>
    </source>
</reference>
<comment type="caution">
    <text evidence="1">The sequence shown here is derived from an EMBL/GenBank/DDBJ whole genome shotgun (WGS) entry which is preliminary data.</text>
</comment>
<gene>
    <name evidence="1" type="ORF">Poly21_30920</name>
</gene>
<name>A0A5C6BUF4_9BACT</name>
<evidence type="ECO:0000313" key="2">
    <source>
        <dbReference type="Proteomes" id="UP000319908"/>
    </source>
</evidence>
<organism evidence="1 2">
    <name type="scientific">Allorhodopirellula heiligendammensis</name>
    <dbReference type="NCBI Taxonomy" id="2714739"/>
    <lineage>
        <taxon>Bacteria</taxon>
        <taxon>Pseudomonadati</taxon>
        <taxon>Planctomycetota</taxon>
        <taxon>Planctomycetia</taxon>
        <taxon>Pirellulales</taxon>
        <taxon>Pirellulaceae</taxon>
        <taxon>Allorhodopirellula</taxon>
    </lineage>
</organism>
<dbReference type="AlphaFoldDB" id="A0A5C6BUF4"/>